<feature type="transmembrane region" description="Helical" evidence="13">
    <location>
        <begin position="353"/>
        <end position="374"/>
    </location>
</feature>
<dbReference type="GO" id="GO:0006506">
    <property type="term" value="P:GPI anchor biosynthetic process"/>
    <property type="evidence" value="ECO:0007669"/>
    <property type="project" value="UniProtKB-UniPathway"/>
</dbReference>
<proteinExistence type="inferred from homology"/>
<feature type="transmembrane region" description="Helical" evidence="13">
    <location>
        <begin position="6"/>
        <end position="25"/>
    </location>
</feature>
<evidence type="ECO:0000256" key="10">
    <source>
        <dbReference type="ARBA" id="ARBA00022989"/>
    </source>
</evidence>
<dbReference type="PANTHER" id="PTHR12886:SF0">
    <property type="entry name" value="GPI MANNOSYLTRANSFERASE 1"/>
    <property type="match status" value="1"/>
</dbReference>
<feature type="transmembrane region" description="Helical" evidence="13">
    <location>
        <begin position="187"/>
        <end position="210"/>
    </location>
</feature>
<name>A0A1G4M709_LACFM</name>
<keyword evidence="9 13" id="KW-0256">Endoplasmic reticulum</keyword>
<evidence type="ECO:0000256" key="11">
    <source>
        <dbReference type="ARBA" id="ARBA00023136"/>
    </source>
</evidence>
<sequence>MSIETAALLTVSLLARIGFFLYGVYQDKHFSVKYTDVDYFVFNDAAEYVFHGMSPFLRDTYRYTPLLSWILVPNHYIEWVHFGKMLFVIFDLLTGIIILKLLNEINARKRLVLSSLWLLNPMVITISTRGNAESVLCFLIMLSLYCLHSDRFLMAGIIYGLSIHFKIYPIIYCLPISMYIFYQKKQWVKTLLIVGCSSLFTVLLSSYLMYKIYGFEYLEHAYIYHIQRTDHRHNFSLWNMLLYFDAASPTPSQLAKFAFLPQMLVTMVVSVLLCSNSSFNDFISILFLQTFSFVTYNKVCTSQYFIWYLIFLPFYLAKTKLSLRKGILMLSIWILTQALWLSQGYLLEFKGQNVFFPGIFGSSVLFFLGNIWILGQFISDIKHRSYALDDKKTK</sequence>
<dbReference type="GO" id="GO:1990529">
    <property type="term" value="C:glycosylphosphatidylinositol-mannosyltransferase I complex"/>
    <property type="evidence" value="ECO:0007669"/>
    <property type="project" value="TreeGrafter"/>
</dbReference>
<keyword evidence="8 13" id="KW-0812">Transmembrane</keyword>
<organism evidence="14 15">
    <name type="scientific">Lachancea fermentati</name>
    <name type="common">Zygosaccharomyces fermentati</name>
    <dbReference type="NCBI Taxonomy" id="4955"/>
    <lineage>
        <taxon>Eukaryota</taxon>
        <taxon>Fungi</taxon>
        <taxon>Dikarya</taxon>
        <taxon>Ascomycota</taxon>
        <taxon>Saccharomycotina</taxon>
        <taxon>Saccharomycetes</taxon>
        <taxon>Saccharomycetales</taxon>
        <taxon>Saccharomycetaceae</taxon>
        <taxon>Lachancea</taxon>
    </lineage>
</organism>
<evidence type="ECO:0000313" key="15">
    <source>
        <dbReference type="Proteomes" id="UP000190831"/>
    </source>
</evidence>
<evidence type="ECO:0000256" key="8">
    <source>
        <dbReference type="ARBA" id="ARBA00022692"/>
    </source>
</evidence>
<evidence type="ECO:0000256" key="5">
    <source>
        <dbReference type="ARBA" id="ARBA00022502"/>
    </source>
</evidence>
<dbReference type="GO" id="GO:0005789">
    <property type="term" value="C:endoplasmic reticulum membrane"/>
    <property type="evidence" value="ECO:0007669"/>
    <property type="project" value="UniProtKB-SubCell"/>
</dbReference>
<evidence type="ECO:0000256" key="12">
    <source>
        <dbReference type="ARBA" id="ARBA00025399"/>
    </source>
</evidence>
<dbReference type="EMBL" id="LT598487">
    <property type="protein sequence ID" value="SCV99623.1"/>
    <property type="molecule type" value="Genomic_DNA"/>
</dbReference>
<evidence type="ECO:0000256" key="1">
    <source>
        <dbReference type="ARBA" id="ARBA00004477"/>
    </source>
</evidence>
<keyword evidence="6 13" id="KW-0328">Glycosyltransferase</keyword>
<evidence type="ECO:0000256" key="3">
    <source>
        <dbReference type="ARBA" id="ARBA00011071"/>
    </source>
</evidence>
<reference evidence="14 15" key="1">
    <citation type="submission" date="2016-03" db="EMBL/GenBank/DDBJ databases">
        <authorList>
            <person name="Devillers H."/>
        </authorList>
    </citation>
    <scope>NUCLEOTIDE SEQUENCE [LARGE SCALE GENOMIC DNA]</scope>
    <source>
        <strain evidence="14">CBS 6772</strain>
    </source>
</reference>
<dbReference type="InterPro" id="IPR007704">
    <property type="entry name" value="PIG-M"/>
</dbReference>
<dbReference type="OrthoDB" id="1741594at2759"/>
<comment type="subcellular location">
    <subcellularLocation>
        <location evidence="1 13">Endoplasmic reticulum membrane</location>
        <topology evidence="1 13">Multi-pass membrane protein</topology>
    </subcellularLocation>
</comment>
<feature type="transmembrane region" description="Helical" evidence="13">
    <location>
        <begin position="85"/>
        <end position="102"/>
    </location>
</feature>
<keyword evidence="11 13" id="KW-0472">Membrane</keyword>
<gene>
    <name evidence="14" type="ORF">LAFE_0A07272G</name>
</gene>
<dbReference type="AlphaFoldDB" id="A0A1G4M709"/>
<keyword evidence="10 13" id="KW-1133">Transmembrane helix</keyword>
<feature type="transmembrane region" description="Helical" evidence="13">
    <location>
        <begin position="293"/>
        <end position="315"/>
    </location>
</feature>
<dbReference type="EC" id="2.4.1.-" evidence="13"/>
<dbReference type="OMA" id="LINCWIL"/>
<accession>A0A1G4M709</accession>
<keyword evidence="15" id="KW-1185">Reference proteome</keyword>
<feature type="transmembrane region" description="Helical" evidence="13">
    <location>
        <begin position="327"/>
        <end position="347"/>
    </location>
</feature>
<protein>
    <recommendedName>
        <fullName evidence="4 13">GPI mannosyltransferase 1</fullName>
        <ecNumber evidence="13">2.4.1.-</ecNumber>
    </recommendedName>
    <alternativeName>
        <fullName evidence="13">GPI mannosyltransferase I</fullName>
    </alternativeName>
</protein>
<keyword evidence="5 13" id="KW-0337">GPI-anchor biosynthesis</keyword>
<dbReference type="GO" id="GO:0004376">
    <property type="term" value="F:GPI mannosyltransferase activity"/>
    <property type="evidence" value="ECO:0007669"/>
    <property type="project" value="InterPro"/>
</dbReference>
<comment type="similarity">
    <text evidence="3 13">Belongs to the PIGM family.</text>
</comment>
<evidence type="ECO:0000256" key="9">
    <source>
        <dbReference type="ARBA" id="ARBA00022824"/>
    </source>
</evidence>
<comment type="pathway">
    <text evidence="2 13">Glycolipid biosynthesis; glycosylphosphatidylinositol-anchor biosynthesis.</text>
</comment>
<dbReference type="PANTHER" id="PTHR12886">
    <property type="entry name" value="PIG-M MANNOSYLTRANSFERASE"/>
    <property type="match status" value="1"/>
</dbReference>
<evidence type="ECO:0000313" key="14">
    <source>
        <dbReference type="EMBL" id="SCV99623.1"/>
    </source>
</evidence>
<evidence type="ECO:0000256" key="4">
    <source>
        <dbReference type="ARBA" id="ARBA00013797"/>
    </source>
</evidence>
<dbReference type="GO" id="GO:0051751">
    <property type="term" value="F:alpha-1,4-mannosyltransferase activity"/>
    <property type="evidence" value="ECO:0007669"/>
    <property type="project" value="InterPro"/>
</dbReference>
<comment type="function">
    <text evidence="12 13">Mannosyltransferase involved in glycosylphosphatidylinositol-anchor biosynthesis. Transfers the first alpha-1,4-mannose to GlcN-acyl-PI during GPI precursor assembly. Required for cell wall integrity.</text>
</comment>
<feature type="transmembrane region" description="Helical" evidence="13">
    <location>
        <begin position="254"/>
        <end position="273"/>
    </location>
</feature>
<evidence type="ECO:0000256" key="13">
    <source>
        <dbReference type="RuleBase" id="RU365064"/>
    </source>
</evidence>
<dbReference type="Proteomes" id="UP000190831">
    <property type="component" value="Chromosome A"/>
</dbReference>
<evidence type="ECO:0000256" key="7">
    <source>
        <dbReference type="ARBA" id="ARBA00022679"/>
    </source>
</evidence>
<evidence type="ECO:0000256" key="2">
    <source>
        <dbReference type="ARBA" id="ARBA00004687"/>
    </source>
</evidence>
<evidence type="ECO:0000256" key="6">
    <source>
        <dbReference type="ARBA" id="ARBA00022676"/>
    </source>
</evidence>
<dbReference type="Pfam" id="PF05007">
    <property type="entry name" value="Mannosyl_trans"/>
    <property type="match status" value="1"/>
</dbReference>
<dbReference type="STRING" id="4955.A0A1G4M709"/>
<dbReference type="UniPathway" id="UPA00196"/>
<feature type="transmembrane region" description="Helical" evidence="13">
    <location>
        <begin position="157"/>
        <end position="181"/>
    </location>
</feature>
<keyword evidence="7 13" id="KW-0808">Transferase</keyword>